<feature type="compositionally biased region" description="Acidic residues" evidence="1">
    <location>
        <begin position="22"/>
        <end position="31"/>
    </location>
</feature>
<proteinExistence type="predicted"/>
<feature type="region of interest" description="Disordered" evidence="1">
    <location>
        <begin position="1"/>
        <end position="73"/>
    </location>
</feature>
<accession>A0A1X7SVI7</accession>
<evidence type="ECO:0000313" key="2">
    <source>
        <dbReference type="EnsemblMetazoa" id="Aqu2.1.06012_001"/>
    </source>
</evidence>
<dbReference type="AlphaFoldDB" id="A0A1X7SVI7"/>
<evidence type="ECO:0000256" key="1">
    <source>
        <dbReference type="SAM" id="MobiDB-lite"/>
    </source>
</evidence>
<protein>
    <submittedName>
        <fullName evidence="2">Uncharacterized protein</fullName>
    </submittedName>
</protein>
<sequence length="73" mass="8196">MPWNLDSHGSDTDNPPNNEEVPINDEVDSTDNEVIPREATPEQVDTGPTDGVRETRHSTRTRPPINRYVPTSK</sequence>
<dbReference type="EnsemblMetazoa" id="Aqu2.1.06012_001">
    <property type="protein sequence ID" value="Aqu2.1.06012_001"/>
    <property type="gene ID" value="Aqu2.1.06012"/>
</dbReference>
<name>A0A1X7SVI7_AMPQE</name>
<dbReference type="InParanoid" id="A0A1X7SVI7"/>
<reference evidence="2" key="1">
    <citation type="submission" date="2017-05" db="UniProtKB">
        <authorList>
            <consortium name="EnsemblMetazoa"/>
        </authorList>
    </citation>
    <scope>IDENTIFICATION</scope>
</reference>
<organism evidence="2">
    <name type="scientific">Amphimedon queenslandica</name>
    <name type="common">Sponge</name>
    <dbReference type="NCBI Taxonomy" id="400682"/>
    <lineage>
        <taxon>Eukaryota</taxon>
        <taxon>Metazoa</taxon>
        <taxon>Porifera</taxon>
        <taxon>Demospongiae</taxon>
        <taxon>Heteroscleromorpha</taxon>
        <taxon>Haplosclerida</taxon>
        <taxon>Niphatidae</taxon>
        <taxon>Amphimedon</taxon>
    </lineage>
</organism>